<evidence type="ECO:0000313" key="2">
    <source>
        <dbReference type="EMBL" id="MDE1469471.1"/>
    </source>
</evidence>
<reference evidence="1" key="1">
    <citation type="journal article" date="2015" name="Genome Announc.">
        <title>Draft Genome Sequence of Chemolithoautotrophic Acetogenic Butanol-Producing Eubacterium limosum ATCC 8486.</title>
        <authorList>
            <person name="Song Y."/>
            <person name="Cho B.K."/>
        </authorList>
    </citation>
    <scope>NUCLEOTIDE SEQUENCE</scope>
    <source>
        <strain evidence="1">ATCC 8486</strain>
    </source>
</reference>
<dbReference type="EMBL" id="CP019962">
    <property type="protein sequence ID" value="ARD65565.1"/>
    <property type="molecule type" value="Genomic_DNA"/>
</dbReference>
<evidence type="ECO:0000313" key="4">
    <source>
        <dbReference type="Proteomes" id="UP001215087"/>
    </source>
</evidence>
<evidence type="ECO:0000313" key="3">
    <source>
        <dbReference type="Proteomes" id="UP000192391"/>
    </source>
</evidence>
<organism evidence="1 3">
    <name type="scientific">Eubacterium limosum</name>
    <dbReference type="NCBI Taxonomy" id="1736"/>
    <lineage>
        <taxon>Bacteria</taxon>
        <taxon>Bacillati</taxon>
        <taxon>Bacillota</taxon>
        <taxon>Clostridia</taxon>
        <taxon>Eubacteriales</taxon>
        <taxon>Eubacteriaceae</taxon>
        <taxon>Eubacterium</taxon>
    </lineage>
</organism>
<dbReference type="KEGG" id="elim:B2M23_08420"/>
<dbReference type="Proteomes" id="UP000192391">
    <property type="component" value="Chromosome"/>
</dbReference>
<protein>
    <submittedName>
        <fullName evidence="2">CooT family nickel-binding protein</fullName>
    </submittedName>
    <submittedName>
        <fullName evidence="1">RNA-binding protein</fullName>
    </submittedName>
</protein>
<proteinExistence type="predicted"/>
<dbReference type="EMBL" id="JAQSVD010000002">
    <property type="protein sequence ID" value="MDE1469471.1"/>
    <property type="molecule type" value="Genomic_DNA"/>
</dbReference>
<accession>A0A0U3EK72</accession>
<dbReference type="AlphaFoldDB" id="A0A0U3EK72"/>
<dbReference type="InterPro" id="IPR019300">
    <property type="entry name" value="CooT"/>
</dbReference>
<sequence length="66" mass="7259">MCESSAYLVNKKGEEEKIMDYVIDIVPNNDGSLTLSDLLGGTKIVNGRLKEVKLLNHKILIEDAAV</sequence>
<reference evidence="3" key="2">
    <citation type="journal article" date="2017" name="Sci. Rep.">
        <title>Determination of the Genome and Primary Transcriptome of Syngas Fermenting Eubacterium limosum ATCC 8486.</title>
        <authorList>
            <person name="Song Y."/>
            <person name="Shin J."/>
            <person name="Jeong Y."/>
            <person name="Jin S."/>
            <person name="Lee J.K."/>
            <person name="Kim D.R."/>
            <person name="Kim S.C."/>
            <person name="Cho S."/>
            <person name="Cho B.K."/>
        </authorList>
    </citation>
    <scope>NUCLEOTIDE SEQUENCE [LARGE SCALE GENOMIC DNA]</scope>
    <source>
        <strain evidence="3">ATCC 8486</strain>
    </source>
</reference>
<evidence type="ECO:0000313" key="1">
    <source>
        <dbReference type="EMBL" id="ARD65565.1"/>
    </source>
</evidence>
<dbReference type="RefSeq" id="WP_013381863.1">
    <property type="nucleotide sequence ID" value="NZ_CP019962.1"/>
</dbReference>
<dbReference type="GeneID" id="68364530"/>
<reference evidence="1" key="3">
    <citation type="submission" date="2017-02" db="EMBL/GenBank/DDBJ databases">
        <title>Integrative analysis reveals regulation of autotrophic growth of syngas fermenting bacteria at the translational level.</title>
        <authorList>
            <person name="Song Y."/>
            <person name="Shin J."/>
            <person name="Jeong Y."/>
            <person name="Jin S."/>
            <person name="Kim D.R."/>
            <person name="Kim S.C."/>
            <person name="Cho S."/>
            <person name="Cho B.-K."/>
        </authorList>
    </citation>
    <scope>NUCLEOTIDE SEQUENCE</scope>
    <source>
        <strain evidence="1">ATCC 8486</strain>
    </source>
</reference>
<dbReference type="Proteomes" id="UP001215087">
    <property type="component" value="Unassembled WGS sequence"/>
</dbReference>
<name>A0A0U3EK72_EUBLI</name>
<gene>
    <name evidence="1" type="ORF">B2M23_08420</name>
    <name evidence="2" type="ORF">PTZ04_04290</name>
</gene>
<reference evidence="2 4" key="4">
    <citation type="submission" date="2023-02" db="EMBL/GenBank/DDBJ databases">
        <title>Comparative genome analysis of Eubacterium limosum species.</title>
        <authorList>
            <person name="Bak J.E."/>
        </authorList>
    </citation>
    <scope>NUCLEOTIDE SEQUENCE [LARGE SCALE GENOMIC DNA]</scope>
    <source>
        <strain evidence="2 4">KGMB01548</strain>
    </source>
</reference>
<keyword evidence="4" id="KW-1185">Reference proteome</keyword>
<dbReference type="Pfam" id="PF10133">
    <property type="entry name" value="CooT"/>
    <property type="match status" value="1"/>
</dbReference>